<proteinExistence type="predicted"/>
<evidence type="ECO:0000256" key="1">
    <source>
        <dbReference type="ARBA" id="ARBA00022549"/>
    </source>
</evidence>
<gene>
    <name evidence="4" type="ORF">D5R40_12730</name>
</gene>
<keyword evidence="2" id="KW-0605">Phycobilisome</keyword>
<feature type="transmembrane region" description="Helical" evidence="3">
    <location>
        <begin position="397"/>
        <end position="417"/>
    </location>
</feature>
<dbReference type="SUPFAM" id="SSF103473">
    <property type="entry name" value="MFS general substrate transporter"/>
    <property type="match status" value="1"/>
</dbReference>
<keyword evidence="3" id="KW-0812">Transmembrane</keyword>
<feature type="transmembrane region" description="Helical" evidence="3">
    <location>
        <begin position="165"/>
        <end position="189"/>
    </location>
</feature>
<feature type="transmembrane region" description="Helical" evidence="3">
    <location>
        <begin position="248"/>
        <end position="266"/>
    </location>
</feature>
<feature type="transmembrane region" description="Helical" evidence="3">
    <location>
        <begin position="67"/>
        <end position="85"/>
    </location>
</feature>
<evidence type="ECO:0000256" key="3">
    <source>
        <dbReference type="SAM" id="Phobius"/>
    </source>
</evidence>
<dbReference type="InterPro" id="IPR011989">
    <property type="entry name" value="ARM-like"/>
</dbReference>
<feature type="transmembrane region" description="Helical" evidence="3">
    <location>
        <begin position="125"/>
        <end position="144"/>
    </location>
</feature>
<dbReference type="Gene3D" id="1.25.10.10">
    <property type="entry name" value="Leucine-rich Repeat Variant"/>
    <property type="match status" value="1"/>
</dbReference>
<dbReference type="AlphaFoldDB" id="A0A3N6PC70"/>
<dbReference type="EMBL" id="RCBY01000060">
    <property type="protein sequence ID" value="RQH43527.1"/>
    <property type="molecule type" value="Genomic_DNA"/>
</dbReference>
<sequence>MEQRSLKNYTGLGDKLLISLNLRSEEVERTLLMFAVYTLTSVGLIWLELSTVSLFLDQYGADKLPWIYIASAVIGSGLGFVYSWLQKIMPLRRVIIVILLLMAAPLFLFRFGIGIENVQITGLSLAFLTTFMMWLWVEACYLLNDLNTSITANQLFNIREIKRTYPIISSGFLVAGVISGFSLPLILYFVGLSNVTIISGLMIVCGSGILLFLSEKYQQSFPDSSRWIPEEDEQEFSTRNIQGPLQGYILPLIIFFVIAEVLYVLIDFQFFYQLELQNPTTDGASQIATFLGLFEGVLSTCQVATQWFASSRLVERIGVFGTAMILPIGAIALGLFSFTGAITGLFSVFIGLVILRFLDELLHYTLIETTGPVLFQPLPENIRSDVQTMVNGVAEPFSTGLSGLIILAILWLCRLILNPSHSGFQDQQGLIFVIAILISGFVWLGVIWLIRSQYIGLLVRSAGKGRLGVLDVDMRALKRSVVETLQKGTAEEDKRSCIELLSQIDKKNVGEILAPLLPVMSSELQRQSLEVMLNHPNPTYLEQLRSLVQTSIPPEVLALALRYIWLTESEPEINQIRPYLQPSVDPVVRGTAAALIMRRGDRGQKAEATNVLRRMITSKLEKERVMGVRALGEADYLQGLRLYVPSLLQDESLRVRKYCMDVIAATRLESYYPSLLRGLSYKSTREAALQALVRLGNDGIPMLVKLADDSHKSDLVRLQAWNAIGEIGTIEALDALVNRMMTTWGITRRNILRRLLTMPGEVGIEGVLERVGRSGVEILIEQELMFMGQVYAGIVDLSRVDMTSTTTLSPIVEEVNGKLSTDYTQMLLRALKLLELDAIERCFLLMKFLYPLGAIQAAAFNIKSDSRSNLARGLEILDNTVDISCKRSLIDILDQNSYEEKLSSLSEMVVYKLMAPSERLRHLLNLRHFLSDWALACCLQMARAARWGLTAEQTLVCLRHPTGFVREAALAYLRMASQRALVELLPNLRSDPDPLVAAQVEQMIVEFGIG</sequence>
<dbReference type="InterPro" id="IPR036259">
    <property type="entry name" value="MFS_trans_sf"/>
</dbReference>
<dbReference type="InterPro" id="IPR004155">
    <property type="entry name" value="PBS_lyase_HEAT"/>
</dbReference>
<dbReference type="SUPFAM" id="SSF48371">
    <property type="entry name" value="ARM repeat"/>
    <property type="match status" value="1"/>
</dbReference>
<evidence type="ECO:0000256" key="2">
    <source>
        <dbReference type="ARBA" id="ARBA00022738"/>
    </source>
</evidence>
<organism evidence="4 5">
    <name type="scientific">Okeania hirsuta</name>
    <dbReference type="NCBI Taxonomy" id="1458930"/>
    <lineage>
        <taxon>Bacteria</taxon>
        <taxon>Bacillati</taxon>
        <taxon>Cyanobacteriota</taxon>
        <taxon>Cyanophyceae</taxon>
        <taxon>Oscillatoriophycideae</taxon>
        <taxon>Oscillatoriales</taxon>
        <taxon>Microcoleaceae</taxon>
        <taxon>Okeania</taxon>
    </lineage>
</organism>
<dbReference type="RefSeq" id="WP_124154712.1">
    <property type="nucleotide sequence ID" value="NZ_CAWOLW010000557.1"/>
</dbReference>
<keyword evidence="1" id="KW-0042">Antenna complex</keyword>
<feature type="transmembrane region" description="Helical" evidence="3">
    <location>
        <begin position="30"/>
        <end position="47"/>
    </location>
</feature>
<dbReference type="Proteomes" id="UP000269154">
    <property type="component" value="Unassembled WGS sequence"/>
</dbReference>
<evidence type="ECO:0000313" key="4">
    <source>
        <dbReference type="EMBL" id="RQH43527.1"/>
    </source>
</evidence>
<evidence type="ECO:0000313" key="5">
    <source>
        <dbReference type="Proteomes" id="UP000269154"/>
    </source>
</evidence>
<keyword evidence="3" id="KW-1133">Transmembrane helix</keyword>
<dbReference type="SMART" id="SM00567">
    <property type="entry name" value="EZ_HEAT"/>
    <property type="match status" value="3"/>
</dbReference>
<keyword evidence="3" id="KW-0472">Membrane</keyword>
<reference evidence="4 5" key="1">
    <citation type="journal article" date="2018" name="ACS Chem. Biol.">
        <title>Ketoreductase domain dysfunction expands chemodiversity: malyngamide biosynthesis in the cyanobacterium Okeania hirsuta.</title>
        <authorList>
            <person name="Moss N.A."/>
            <person name="Leao T."/>
            <person name="Rankin M."/>
            <person name="McCullough T.M."/>
            <person name="Qu P."/>
            <person name="Korobeynikov A."/>
            <person name="Smith J.L."/>
            <person name="Gerwick L."/>
            <person name="Gerwick W.H."/>
        </authorList>
    </citation>
    <scope>NUCLEOTIDE SEQUENCE [LARGE SCALE GENOMIC DNA]</scope>
    <source>
        <strain evidence="4 5">PAB10Feb10-1</strain>
    </source>
</reference>
<name>A0A3N6PC70_9CYAN</name>
<feature type="transmembrane region" description="Helical" evidence="3">
    <location>
        <begin position="429"/>
        <end position="450"/>
    </location>
</feature>
<accession>A0A3N6PC70</accession>
<protein>
    <submittedName>
        <fullName evidence="4">MFS transporter</fullName>
    </submittedName>
</protein>
<feature type="transmembrane region" description="Helical" evidence="3">
    <location>
        <begin position="94"/>
        <end position="113"/>
    </location>
</feature>
<dbReference type="GO" id="GO:0030089">
    <property type="term" value="C:phycobilisome"/>
    <property type="evidence" value="ECO:0007669"/>
    <property type="project" value="UniProtKB-KW"/>
</dbReference>
<feature type="transmembrane region" description="Helical" evidence="3">
    <location>
        <begin position="195"/>
        <end position="213"/>
    </location>
</feature>
<dbReference type="CDD" id="cd06174">
    <property type="entry name" value="MFS"/>
    <property type="match status" value="1"/>
</dbReference>
<dbReference type="Pfam" id="PF13646">
    <property type="entry name" value="HEAT_2"/>
    <property type="match status" value="1"/>
</dbReference>
<comment type="caution">
    <text evidence="4">The sequence shown here is derived from an EMBL/GenBank/DDBJ whole genome shotgun (WGS) entry which is preliminary data.</text>
</comment>
<dbReference type="InterPro" id="IPR016024">
    <property type="entry name" value="ARM-type_fold"/>
</dbReference>
<keyword evidence="5" id="KW-1185">Reference proteome</keyword>
<dbReference type="OrthoDB" id="567962at2"/>